<dbReference type="AlphaFoldDB" id="A0A0R2BA58"/>
<evidence type="ECO:0008006" key="3">
    <source>
        <dbReference type="Google" id="ProtNLM"/>
    </source>
</evidence>
<dbReference type="EMBL" id="AYZQ01000001">
    <property type="protein sequence ID" value="KRM72467.1"/>
    <property type="molecule type" value="Genomic_DNA"/>
</dbReference>
<sequence length="163" mass="18526">MQLIQTIFGSERFLTQFVKQHPTLTLLKPSGHDQDYAILDLTGRVQFTNPLQYTAELSSGEILDKSFLQLMYFNLNSEDEAVFLSKVRTLFEHQDIFPGIQTLVLAKAHSKAIQYLLLSGWDDGHQFFALKNTPAFQPLLELSQRAAASNGYHEAGYTRVFPE</sequence>
<accession>A0A0R2BA58</accession>
<organism evidence="1 2">
    <name type="scientific">Lacticaseibacillus brantae DSM 23927</name>
    <dbReference type="NCBI Taxonomy" id="1423727"/>
    <lineage>
        <taxon>Bacteria</taxon>
        <taxon>Bacillati</taxon>
        <taxon>Bacillota</taxon>
        <taxon>Bacilli</taxon>
        <taxon>Lactobacillales</taxon>
        <taxon>Lactobacillaceae</taxon>
        <taxon>Lacticaseibacillus</taxon>
    </lineage>
</organism>
<comment type="caution">
    <text evidence="1">The sequence shown here is derived from an EMBL/GenBank/DDBJ whole genome shotgun (WGS) entry which is preliminary data.</text>
</comment>
<proteinExistence type="predicted"/>
<reference evidence="1 2" key="1">
    <citation type="journal article" date="2015" name="Genome Announc.">
        <title>Expanding the biotechnology potential of lactobacilli through comparative genomics of 213 strains and associated genera.</title>
        <authorList>
            <person name="Sun Z."/>
            <person name="Harris H.M."/>
            <person name="McCann A."/>
            <person name="Guo C."/>
            <person name="Argimon S."/>
            <person name="Zhang W."/>
            <person name="Yang X."/>
            <person name="Jeffery I.B."/>
            <person name="Cooney J.C."/>
            <person name="Kagawa T.F."/>
            <person name="Liu W."/>
            <person name="Song Y."/>
            <person name="Salvetti E."/>
            <person name="Wrobel A."/>
            <person name="Rasinkangas P."/>
            <person name="Parkhill J."/>
            <person name="Rea M.C."/>
            <person name="O'Sullivan O."/>
            <person name="Ritari J."/>
            <person name="Douillard F.P."/>
            <person name="Paul Ross R."/>
            <person name="Yang R."/>
            <person name="Briner A.E."/>
            <person name="Felis G.E."/>
            <person name="de Vos W.M."/>
            <person name="Barrangou R."/>
            <person name="Klaenhammer T.R."/>
            <person name="Caufield P.W."/>
            <person name="Cui Y."/>
            <person name="Zhang H."/>
            <person name="O'Toole P.W."/>
        </authorList>
    </citation>
    <scope>NUCLEOTIDE SEQUENCE [LARGE SCALE GENOMIC DNA]</scope>
    <source>
        <strain evidence="1 2">DSM 23927</strain>
    </source>
</reference>
<dbReference type="Gene3D" id="3.30.70.100">
    <property type="match status" value="1"/>
</dbReference>
<keyword evidence="2" id="KW-1185">Reference proteome</keyword>
<dbReference type="STRING" id="1423727.FC34_GL000172"/>
<evidence type="ECO:0000313" key="2">
    <source>
        <dbReference type="Proteomes" id="UP000051672"/>
    </source>
</evidence>
<dbReference type="RefSeq" id="WP_057893493.1">
    <property type="nucleotide sequence ID" value="NZ_AYZQ01000001.1"/>
</dbReference>
<name>A0A0R2BA58_9LACO</name>
<evidence type="ECO:0000313" key="1">
    <source>
        <dbReference type="EMBL" id="KRM72467.1"/>
    </source>
</evidence>
<dbReference type="OrthoDB" id="2295394at2"/>
<protein>
    <recommendedName>
        <fullName evidence="3">Monooxygenase</fullName>
    </recommendedName>
</protein>
<dbReference type="PATRIC" id="fig|1423727.3.peg.172"/>
<gene>
    <name evidence="1" type="ORF">FC34_GL000172</name>
</gene>
<dbReference type="Proteomes" id="UP000051672">
    <property type="component" value="Unassembled WGS sequence"/>
</dbReference>